<accession>A0AAI9HWN7</accession>
<keyword evidence="1" id="KW-1133">Transmembrane helix</keyword>
<comment type="caution">
    <text evidence="2">The sequence shown here is derived from an EMBL/GenBank/DDBJ whole genome shotgun (WGS) entry which is preliminary data.</text>
</comment>
<evidence type="ECO:0000313" key="4">
    <source>
        <dbReference type="Proteomes" id="UP001495779"/>
    </source>
</evidence>
<evidence type="ECO:0000256" key="1">
    <source>
        <dbReference type="SAM" id="Phobius"/>
    </source>
</evidence>
<proteinExistence type="predicted"/>
<gene>
    <name evidence="2" type="ORF">JRA39_000059</name>
    <name evidence="3" type="ORF">KDV35_13570</name>
</gene>
<protein>
    <submittedName>
        <fullName evidence="2">Uncharacterized protein</fullName>
    </submittedName>
</protein>
<keyword evidence="1" id="KW-0812">Transmembrane</keyword>
<dbReference type="EMBL" id="AAZDVE040000001">
    <property type="protein sequence ID" value="EMP9431074.1"/>
    <property type="molecule type" value="Genomic_DNA"/>
</dbReference>
<feature type="transmembrane region" description="Helical" evidence="1">
    <location>
        <begin position="7"/>
        <end position="24"/>
    </location>
</feature>
<organism evidence="2">
    <name type="scientific">Providencia stuartii</name>
    <dbReference type="NCBI Taxonomy" id="588"/>
    <lineage>
        <taxon>Bacteria</taxon>
        <taxon>Pseudomonadati</taxon>
        <taxon>Pseudomonadota</taxon>
        <taxon>Gammaproteobacteria</taxon>
        <taxon>Enterobacterales</taxon>
        <taxon>Morganellaceae</taxon>
        <taxon>Providencia</taxon>
    </lineage>
</organism>
<dbReference type="AlphaFoldDB" id="A0AAI9HWN7"/>
<reference evidence="3 4" key="1">
    <citation type="submission" date="2021-04" db="EMBL/GenBank/DDBJ databases">
        <title>Determining the burden of carbapenem-resistant Enterobacterales from a tertiary public heath setting in Bangladesh: a clinical, epidemiological, and molecular study.</title>
        <authorList>
            <person name="Farzana R."/>
            <person name="Walsh T.R."/>
        </authorList>
    </citation>
    <scope>NUCLEOTIDE SEQUENCE [LARGE SCALE GENOMIC DNA]</scope>
    <source>
        <strain evidence="3">Dmpro_s316</strain>
        <strain evidence="4">dmpro_s316</strain>
    </source>
</reference>
<dbReference type="EMBL" id="JAGSRH010000020">
    <property type="protein sequence ID" value="MER5077881.1"/>
    <property type="molecule type" value="Genomic_DNA"/>
</dbReference>
<keyword evidence="1" id="KW-0472">Membrane</keyword>
<sequence length="124" mass="14028">MKRVKTKLFIVILIIIAGFIYQYVTSINDADIQKMAQQLVEQKLPSQQKVTFKDVKVVKRNHYKEGEGVRVCGMYQLNDNSSALPFVANIDVRDGKFSGYNQLLLSDTEANQAAITGICQEKQQ</sequence>
<evidence type="ECO:0000313" key="3">
    <source>
        <dbReference type="EMBL" id="MER5077881.1"/>
    </source>
</evidence>
<name>A0AAI9HWN7_PROST</name>
<dbReference type="Proteomes" id="UP001495779">
    <property type="component" value="Unassembled WGS sequence"/>
</dbReference>
<evidence type="ECO:0000313" key="2">
    <source>
        <dbReference type="EMBL" id="EMP9431074.1"/>
    </source>
</evidence>
<reference evidence="2" key="2">
    <citation type="submission" date="2024-02" db="EMBL/GenBank/DDBJ databases">
        <authorList>
            <consortium name="Clinical and Environmental Microbiology Branch: Whole genome sequencing antimicrobial resistance pathogens in the healthcare setting"/>
        </authorList>
    </citation>
    <scope>NUCLEOTIDE SEQUENCE</scope>
    <source>
        <strain evidence="2">2020GO-00142</strain>
    </source>
</reference>
<dbReference type="RefSeq" id="WP_154622805.1">
    <property type="nucleotide sequence ID" value="NZ_CP095443.1"/>
</dbReference>